<evidence type="ECO:0000256" key="6">
    <source>
        <dbReference type="ARBA" id="ARBA00023136"/>
    </source>
</evidence>
<dbReference type="OrthoDB" id="187395at2"/>
<evidence type="ECO:0000256" key="1">
    <source>
        <dbReference type="ARBA" id="ARBA00004651"/>
    </source>
</evidence>
<dbReference type="PANTHER" id="PTHR43744:SF12">
    <property type="entry name" value="ABC TRANSPORTER PERMEASE PROTEIN MG189-RELATED"/>
    <property type="match status" value="1"/>
</dbReference>
<proteinExistence type="inferred from homology"/>
<comment type="similarity">
    <text evidence="7">Belongs to the binding-protein-dependent transport system permease family.</text>
</comment>
<accession>A0A0A1MSW3</accession>
<dbReference type="InterPro" id="IPR000515">
    <property type="entry name" value="MetI-like"/>
</dbReference>
<keyword evidence="10" id="KW-1185">Reference proteome</keyword>
<feature type="domain" description="ABC transmembrane type-1" evidence="8">
    <location>
        <begin position="69"/>
        <end position="261"/>
    </location>
</feature>
<dbReference type="SUPFAM" id="SSF161098">
    <property type="entry name" value="MetI-like"/>
    <property type="match status" value="1"/>
</dbReference>
<organism evidence="9 10">
    <name type="scientific">Oceanobacillus oncorhynchi</name>
    <dbReference type="NCBI Taxonomy" id="545501"/>
    <lineage>
        <taxon>Bacteria</taxon>
        <taxon>Bacillati</taxon>
        <taxon>Bacillota</taxon>
        <taxon>Bacilli</taxon>
        <taxon>Bacillales</taxon>
        <taxon>Bacillaceae</taxon>
        <taxon>Oceanobacillus</taxon>
    </lineage>
</organism>
<dbReference type="InterPro" id="IPR035906">
    <property type="entry name" value="MetI-like_sf"/>
</dbReference>
<evidence type="ECO:0000256" key="4">
    <source>
        <dbReference type="ARBA" id="ARBA00022692"/>
    </source>
</evidence>
<dbReference type="RefSeq" id="WP_042531641.1">
    <property type="nucleotide sequence ID" value="NZ_CAXOIH010000006.1"/>
</dbReference>
<evidence type="ECO:0000313" key="10">
    <source>
        <dbReference type="Proteomes" id="UP000040453"/>
    </source>
</evidence>
<protein>
    <submittedName>
        <fullName evidence="9">L-arabinose transport system permease protein AraQ</fullName>
    </submittedName>
</protein>
<keyword evidence="4 7" id="KW-0812">Transmembrane</keyword>
<dbReference type="EMBL" id="CDGG01000001">
    <property type="protein sequence ID" value="CEI82071.1"/>
    <property type="molecule type" value="Genomic_DNA"/>
</dbReference>
<keyword evidence="6 7" id="KW-0472">Membrane</keyword>
<keyword evidence="3" id="KW-1003">Cell membrane</keyword>
<dbReference type="STRING" id="545501.BN997_01926"/>
<dbReference type="GO" id="GO:0055085">
    <property type="term" value="P:transmembrane transport"/>
    <property type="evidence" value="ECO:0007669"/>
    <property type="project" value="InterPro"/>
</dbReference>
<dbReference type="PANTHER" id="PTHR43744">
    <property type="entry name" value="ABC TRANSPORTER PERMEASE PROTEIN MG189-RELATED-RELATED"/>
    <property type="match status" value="1"/>
</dbReference>
<evidence type="ECO:0000259" key="8">
    <source>
        <dbReference type="PROSITE" id="PS50928"/>
    </source>
</evidence>
<dbReference type="CDD" id="cd06261">
    <property type="entry name" value="TM_PBP2"/>
    <property type="match status" value="1"/>
</dbReference>
<evidence type="ECO:0000313" key="9">
    <source>
        <dbReference type="EMBL" id="CEI82071.1"/>
    </source>
</evidence>
<reference evidence="9 10" key="1">
    <citation type="submission" date="2014-11" db="EMBL/GenBank/DDBJ databases">
        <authorList>
            <person name="Urmite Genomes Urmite Genomes"/>
        </authorList>
    </citation>
    <scope>NUCLEOTIDE SEQUENCE [LARGE SCALE GENOMIC DNA]</scope>
    <source>
        <strain evidence="9 10">Oc5</strain>
    </source>
</reference>
<feature type="transmembrane region" description="Helical" evidence="7">
    <location>
        <begin position="12"/>
        <end position="35"/>
    </location>
</feature>
<dbReference type="Proteomes" id="UP000040453">
    <property type="component" value="Unassembled WGS sequence"/>
</dbReference>
<evidence type="ECO:0000256" key="2">
    <source>
        <dbReference type="ARBA" id="ARBA00022448"/>
    </source>
</evidence>
<feature type="transmembrane region" description="Helical" evidence="7">
    <location>
        <begin position="182"/>
        <end position="207"/>
    </location>
</feature>
<feature type="transmembrane region" description="Helical" evidence="7">
    <location>
        <begin position="240"/>
        <end position="261"/>
    </location>
</feature>
<feature type="transmembrane region" description="Helical" evidence="7">
    <location>
        <begin position="140"/>
        <end position="161"/>
    </location>
</feature>
<evidence type="ECO:0000256" key="3">
    <source>
        <dbReference type="ARBA" id="ARBA00022475"/>
    </source>
</evidence>
<comment type="subcellular location">
    <subcellularLocation>
        <location evidence="1 7">Cell membrane</location>
        <topology evidence="1 7">Multi-pass membrane protein</topology>
    </subcellularLocation>
</comment>
<sequence>MDYSSNRKKIALSTLALFITVLHFLPFYVLITTALKEKSDFSSKWVFPFDISWSNFREAWEAANLGNALLNTGIITFFAAAILIIVGSLAAYPLARRQTKLNRFMYMFFIAIMVVPPLAALVPLYQLVVNLGLMNTHQVAIFNNVASYLPLTIFLYAGFIRSTIPKSLEEAARIDGAGTFRIFFQIVFPLLKPITASILIIACVYIWNDYQFAIFFLQDESVQTMTVALSKFFGENANNLNLVAAAAIIATLPMAILFLLLQKHFVQGLAAGSVKE</sequence>
<feature type="transmembrane region" description="Helical" evidence="7">
    <location>
        <begin position="68"/>
        <end position="92"/>
    </location>
</feature>
<evidence type="ECO:0000256" key="7">
    <source>
        <dbReference type="RuleBase" id="RU363032"/>
    </source>
</evidence>
<dbReference type="GO" id="GO:0005886">
    <property type="term" value="C:plasma membrane"/>
    <property type="evidence" value="ECO:0007669"/>
    <property type="project" value="UniProtKB-SubCell"/>
</dbReference>
<dbReference type="Pfam" id="PF00528">
    <property type="entry name" value="BPD_transp_1"/>
    <property type="match status" value="1"/>
</dbReference>
<dbReference type="Gene3D" id="1.10.3720.10">
    <property type="entry name" value="MetI-like"/>
    <property type="match status" value="1"/>
</dbReference>
<feature type="transmembrane region" description="Helical" evidence="7">
    <location>
        <begin position="104"/>
        <end position="128"/>
    </location>
</feature>
<dbReference type="PROSITE" id="PS50928">
    <property type="entry name" value="ABC_TM1"/>
    <property type="match status" value="1"/>
</dbReference>
<name>A0A0A1MSW3_9BACI</name>
<keyword evidence="5 7" id="KW-1133">Transmembrane helix</keyword>
<gene>
    <name evidence="9" type="primary">araQ_4</name>
    <name evidence="9" type="ORF">BN997_01926</name>
</gene>
<evidence type="ECO:0000256" key="5">
    <source>
        <dbReference type="ARBA" id="ARBA00022989"/>
    </source>
</evidence>
<keyword evidence="2 7" id="KW-0813">Transport</keyword>
<dbReference type="AlphaFoldDB" id="A0A0A1MSW3"/>